<gene>
    <name evidence="1" type="ORF">P691DRAFT_780049</name>
</gene>
<comment type="caution">
    <text evidence="1">The sequence shown here is derived from an EMBL/GenBank/DDBJ whole genome shotgun (WGS) entry which is preliminary data.</text>
</comment>
<accession>A0A9P5WY23</accession>
<name>A0A9P5WY23_9AGAR</name>
<dbReference type="OrthoDB" id="2932231at2759"/>
<reference evidence="1" key="1">
    <citation type="submission" date="2020-11" db="EMBL/GenBank/DDBJ databases">
        <authorList>
            <consortium name="DOE Joint Genome Institute"/>
            <person name="Ahrendt S."/>
            <person name="Riley R."/>
            <person name="Andreopoulos W."/>
            <person name="Labutti K."/>
            <person name="Pangilinan J."/>
            <person name="Ruiz-Duenas F.J."/>
            <person name="Barrasa J.M."/>
            <person name="Sanchez-Garcia M."/>
            <person name="Camarero S."/>
            <person name="Miyauchi S."/>
            <person name="Serrano A."/>
            <person name="Linde D."/>
            <person name="Babiker R."/>
            <person name="Drula E."/>
            <person name="Ayuso-Fernandez I."/>
            <person name="Pacheco R."/>
            <person name="Padilla G."/>
            <person name="Ferreira P."/>
            <person name="Barriuso J."/>
            <person name="Kellner H."/>
            <person name="Castanera R."/>
            <person name="Alfaro M."/>
            <person name="Ramirez L."/>
            <person name="Pisabarro A.G."/>
            <person name="Kuo A."/>
            <person name="Tritt A."/>
            <person name="Lipzen A."/>
            <person name="He G."/>
            <person name="Yan M."/>
            <person name="Ng V."/>
            <person name="Cullen D."/>
            <person name="Martin F."/>
            <person name="Rosso M.-N."/>
            <person name="Henrissat B."/>
            <person name="Hibbett D."/>
            <person name="Martinez A.T."/>
            <person name="Grigoriev I.V."/>
        </authorList>
    </citation>
    <scope>NUCLEOTIDE SEQUENCE</scope>
    <source>
        <strain evidence="1">MF-IS2</strain>
    </source>
</reference>
<proteinExistence type="predicted"/>
<dbReference type="Proteomes" id="UP000807342">
    <property type="component" value="Unassembled WGS sequence"/>
</dbReference>
<evidence type="ECO:0000313" key="2">
    <source>
        <dbReference type="Proteomes" id="UP000807342"/>
    </source>
</evidence>
<organism evidence="1 2">
    <name type="scientific">Macrolepiota fuliginosa MF-IS2</name>
    <dbReference type="NCBI Taxonomy" id="1400762"/>
    <lineage>
        <taxon>Eukaryota</taxon>
        <taxon>Fungi</taxon>
        <taxon>Dikarya</taxon>
        <taxon>Basidiomycota</taxon>
        <taxon>Agaricomycotina</taxon>
        <taxon>Agaricomycetes</taxon>
        <taxon>Agaricomycetidae</taxon>
        <taxon>Agaricales</taxon>
        <taxon>Agaricineae</taxon>
        <taxon>Agaricaceae</taxon>
        <taxon>Macrolepiota</taxon>
    </lineage>
</organism>
<dbReference type="EMBL" id="MU152418">
    <property type="protein sequence ID" value="KAF9440582.1"/>
    <property type="molecule type" value="Genomic_DNA"/>
</dbReference>
<dbReference type="AlphaFoldDB" id="A0A9P5WY23"/>
<evidence type="ECO:0000313" key="1">
    <source>
        <dbReference type="EMBL" id="KAF9440582.1"/>
    </source>
</evidence>
<protein>
    <submittedName>
        <fullName evidence="1">Uncharacterized protein</fullName>
    </submittedName>
</protein>
<sequence>MSASLMAPSVPSSSFAARKFGQPQTPAHLLQFAGYVVSNEGIARWGSRLTNPPHTFPAGASLVAAHEVHNKLKELNLAGLLNVGTLENPRFIVFTKNKVLPYRANMHESELAPLQADKWDKWTLKVMIQELHVDPSEVTAFKSVLSNDMPHDPDVFGEMSRSEMEAWWREGPLN</sequence>
<keyword evidence="2" id="KW-1185">Reference proteome</keyword>